<dbReference type="InterPro" id="IPR034164">
    <property type="entry name" value="Pepsin-like_dom"/>
</dbReference>
<dbReference type="SUPFAM" id="SSF50630">
    <property type="entry name" value="Acid proteases"/>
    <property type="match status" value="1"/>
</dbReference>
<sequence length="442" mass="46466">MQRRRRCGPELRARPPAAAAGRGWPCGWRPGCRSAAGAGCGGRPPVFWFSASAGFEQRLSNFNNVQYVGDIEVGGQQVGALFDTGSDDLVLRSAECHGCTHHAPPYDHHRSEHYKLHGVIHKITYGAGSCSVVRGWDSVSVGPLHAPEQEIWEVMHHSIPLWEHAAYSALVGMSPTAGSGYVRGSTLLASLGVDAFSVCLGRANGSDGYLTWGALRAPGHPAARLLVHDQWVARLGNITLAGAPSVRLCGSSPCSVLLDTGHSLIEGPQAQILELSKHIDGGLLQPTRAAHPEVRGGRPAAGAAAPGLRRPRRGHARGRAPRVALPAHGRHAEGVPAAQLPARVHDGAWGVLGELGPQWVIGMPFFRQYRTTFDRAEHAMSFEAMGPADCQRGGAAAPAGVSLAARGGRAEAAALAPVEVDLRDVVALAARRHAAPLALVAG</sequence>
<keyword evidence="2 5" id="KW-0645">Protease</keyword>
<dbReference type="EMBL" id="CAUYUJ010014739">
    <property type="protein sequence ID" value="CAK0845455.1"/>
    <property type="molecule type" value="Genomic_DNA"/>
</dbReference>
<accession>A0ABN9TID2</accession>
<dbReference type="InterPro" id="IPR001969">
    <property type="entry name" value="Aspartic_peptidase_AS"/>
</dbReference>
<dbReference type="Gene3D" id="2.40.70.10">
    <property type="entry name" value="Acid Proteases"/>
    <property type="match status" value="1"/>
</dbReference>
<dbReference type="Proteomes" id="UP001189429">
    <property type="component" value="Unassembled WGS sequence"/>
</dbReference>
<dbReference type="InterPro" id="IPR033121">
    <property type="entry name" value="PEPTIDASE_A1"/>
</dbReference>
<dbReference type="PRINTS" id="PR00792">
    <property type="entry name" value="PEPSIN"/>
</dbReference>
<dbReference type="PROSITE" id="PS00141">
    <property type="entry name" value="ASP_PROTEASE"/>
    <property type="match status" value="1"/>
</dbReference>
<feature type="region of interest" description="Disordered" evidence="6">
    <location>
        <begin position="290"/>
        <end position="318"/>
    </location>
</feature>
<protein>
    <recommendedName>
        <fullName evidence="7">Peptidase A1 domain-containing protein</fullName>
    </recommendedName>
</protein>
<dbReference type="PANTHER" id="PTHR47966">
    <property type="entry name" value="BETA-SITE APP-CLEAVING ENZYME, ISOFORM A-RELATED"/>
    <property type="match status" value="1"/>
</dbReference>
<evidence type="ECO:0000313" key="8">
    <source>
        <dbReference type="EMBL" id="CAK0845455.1"/>
    </source>
</evidence>
<keyword evidence="9" id="KW-1185">Reference proteome</keyword>
<reference evidence="8" key="1">
    <citation type="submission" date="2023-10" db="EMBL/GenBank/DDBJ databases">
        <authorList>
            <person name="Chen Y."/>
            <person name="Shah S."/>
            <person name="Dougan E. K."/>
            <person name="Thang M."/>
            <person name="Chan C."/>
        </authorList>
    </citation>
    <scope>NUCLEOTIDE SEQUENCE [LARGE SCALE GENOMIC DNA]</scope>
</reference>
<evidence type="ECO:0000256" key="2">
    <source>
        <dbReference type="ARBA" id="ARBA00022670"/>
    </source>
</evidence>
<feature type="region of interest" description="Disordered" evidence="6">
    <location>
        <begin position="1"/>
        <end position="21"/>
    </location>
</feature>
<keyword evidence="4 5" id="KW-0378">Hydrolase</keyword>
<feature type="domain" description="Peptidase A1" evidence="7">
    <location>
        <begin position="67"/>
        <end position="383"/>
    </location>
</feature>
<dbReference type="InterPro" id="IPR021109">
    <property type="entry name" value="Peptidase_aspartic_dom_sf"/>
</dbReference>
<gene>
    <name evidence="8" type="ORF">PCOR1329_LOCUS39246</name>
</gene>
<dbReference type="PANTHER" id="PTHR47966:SF51">
    <property type="entry name" value="BETA-SITE APP-CLEAVING ENZYME, ISOFORM A-RELATED"/>
    <property type="match status" value="1"/>
</dbReference>
<feature type="compositionally biased region" description="Low complexity" evidence="6">
    <location>
        <begin position="297"/>
        <end position="308"/>
    </location>
</feature>
<dbReference type="PROSITE" id="PS51767">
    <property type="entry name" value="PEPTIDASE_A1"/>
    <property type="match status" value="1"/>
</dbReference>
<dbReference type="InterPro" id="IPR001461">
    <property type="entry name" value="Aspartic_peptidase_A1"/>
</dbReference>
<name>A0ABN9TID2_9DINO</name>
<evidence type="ECO:0000256" key="1">
    <source>
        <dbReference type="ARBA" id="ARBA00007447"/>
    </source>
</evidence>
<organism evidence="8 9">
    <name type="scientific">Prorocentrum cordatum</name>
    <dbReference type="NCBI Taxonomy" id="2364126"/>
    <lineage>
        <taxon>Eukaryota</taxon>
        <taxon>Sar</taxon>
        <taxon>Alveolata</taxon>
        <taxon>Dinophyceae</taxon>
        <taxon>Prorocentrales</taxon>
        <taxon>Prorocentraceae</taxon>
        <taxon>Prorocentrum</taxon>
    </lineage>
</organism>
<keyword evidence="3 5" id="KW-0064">Aspartyl protease</keyword>
<comment type="caution">
    <text evidence="8">The sequence shown here is derived from an EMBL/GenBank/DDBJ whole genome shotgun (WGS) entry which is preliminary data.</text>
</comment>
<dbReference type="CDD" id="cd05471">
    <property type="entry name" value="pepsin_like"/>
    <property type="match status" value="1"/>
</dbReference>
<dbReference type="Pfam" id="PF00026">
    <property type="entry name" value="Asp"/>
    <property type="match status" value="1"/>
</dbReference>
<comment type="similarity">
    <text evidence="1 5">Belongs to the peptidase A1 family.</text>
</comment>
<evidence type="ECO:0000256" key="3">
    <source>
        <dbReference type="ARBA" id="ARBA00022750"/>
    </source>
</evidence>
<proteinExistence type="inferred from homology"/>
<evidence type="ECO:0000256" key="4">
    <source>
        <dbReference type="ARBA" id="ARBA00022801"/>
    </source>
</evidence>
<evidence type="ECO:0000259" key="7">
    <source>
        <dbReference type="PROSITE" id="PS51767"/>
    </source>
</evidence>
<evidence type="ECO:0000313" key="9">
    <source>
        <dbReference type="Proteomes" id="UP001189429"/>
    </source>
</evidence>
<evidence type="ECO:0000256" key="5">
    <source>
        <dbReference type="RuleBase" id="RU000454"/>
    </source>
</evidence>
<evidence type="ECO:0000256" key="6">
    <source>
        <dbReference type="SAM" id="MobiDB-lite"/>
    </source>
</evidence>
<feature type="compositionally biased region" description="Basic residues" evidence="6">
    <location>
        <begin position="309"/>
        <end position="318"/>
    </location>
</feature>